<dbReference type="Proteomes" id="UP000324897">
    <property type="component" value="Unassembled WGS sequence"/>
</dbReference>
<dbReference type="AlphaFoldDB" id="A0A5J9SWY6"/>
<dbReference type="Gramene" id="TVU03447">
    <property type="protein sequence ID" value="TVU03447"/>
    <property type="gene ID" value="EJB05_50997"/>
</dbReference>
<protein>
    <submittedName>
        <fullName evidence="1">Uncharacterized protein</fullName>
    </submittedName>
</protein>
<evidence type="ECO:0000313" key="2">
    <source>
        <dbReference type="Proteomes" id="UP000324897"/>
    </source>
</evidence>
<gene>
    <name evidence="1" type="ORF">EJB05_50997</name>
</gene>
<keyword evidence="2" id="KW-1185">Reference proteome</keyword>
<feature type="non-terminal residue" evidence="1">
    <location>
        <position position="1"/>
    </location>
</feature>
<name>A0A5J9SWY6_9POAL</name>
<reference evidence="1 2" key="1">
    <citation type="journal article" date="2019" name="Sci. Rep.">
        <title>A high-quality genome of Eragrostis curvula grass provides insights into Poaceae evolution and supports new strategies to enhance forage quality.</title>
        <authorList>
            <person name="Carballo J."/>
            <person name="Santos B.A.C.M."/>
            <person name="Zappacosta D."/>
            <person name="Garbus I."/>
            <person name="Selva J.P."/>
            <person name="Gallo C.A."/>
            <person name="Diaz A."/>
            <person name="Albertini E."/>
            <person name="Caccamo M."/>
            <person name="Echenique V."/>
        </authorList>
    </citation>
    <scope>NUCLEOTIDE SEQUENCE [LARGE SCALE GENOMIC DNA]</scope>
    <source>
        <strain evidence="2">cv. Victoria</strain>
        <tissue evidence="1">Leaf</tissue>
    </source>
</reference>
<organism evidence="1 2">
    <name type="scientific">Eragrostis curvula</name>
    <name type="common">weeping love grass</name>
    <dbReference type="NCBI Taxonomy" id="38414"/>
    <lineage>
        <taxon>Eukaryota</taxon>
        <taxon>Viridiplantae</taxon>
        <taxon>Streptophyta</taxon>
        <taxon>Embryophyta</taxon>
        <taxon>Tracheophyta</taxon>
        <taxon>Spermatophyta</taxon>
        <taxon>Magnoliopsida</taxon>
        <taxon>Liliopsida</taxon>
        <taxon>Poales</taxon>
        <taxon>Poaceae</taxon>
        <taxon>PACMAD clade</taxon>
        <taxon>Chloridoideae</taxon>
        <taxon>Eragrostideae</taxon>
        <taxon>Eragrostidinae</taxon>
        <taxon>Eragrostis</taxon>
    </lineage>
</organism>
<evidence type="ECO:0000313" key="1">
    <source>
        <dbReference type="EMBL" id="TVU03447.1"/>
    </source>
</evidence>
<dbReference type="EMBL" id="RWGY01000176">
    <property type="protein sequence ID" value="TVU03447.1"/>
    <property type="molecule type" value="Genomic_DNA"/>
</dbReference>
<comment type="caution">
    <text evidence="1">The sequence shown here is derived from an EMBL/GenBank/DDBJ whole genome shotgun (WGS) entry which is preliminary data.</text>
</comment>
<accession>A0A5J9SWY6</accession>
<proteinExistence type="predicted"/>
<sequence>LSSPNNMGKLVWRVLGIQAAQLDLTPLLPISARSIPRSR</sequence>